<sequence>MDDCQDALHELYTYIDGELTDGKREVITQHLNACGECFEAFDFQAELRQVVAHKCRDEVPDGLKDRIAHLIEGEA</sequence>
<dbReference type="EMBL" id="CP116942">
    <property type="protein sequence ID" value="WCO66479.1"/>
    <property type="molecule type" value="Genomic_DNA"/>
</dbReference>
<keyword evidence="3" id="KW-1185">Reference proteome</keyword>
<dbReference type="InterPro" id="IPR024020">
    <property type="entry name" value="Anit_sigma_mycothiol_RsrA"/>
</dbReference>
<evidence type="ECO:0000259" key="1">
    <source>
        <dbReference type="Pfam" id="PF13490"/>
    </source>
</evidence>
<name>A0AAE9Y8V5_9ACTN</name>
<dbReference type="InterPro" id="IPR027383">
    <property type="entry name" value="Znf_put"/>
</dbReference>
<evidence type="ECO:0000313" key="3">
    <source>
        <dbReference type="Proteomes" id="UP001216390"/>
    </source>
</evidence>
<feature type="domain" description="Putative zinc-finger" evidence="1">
    <location>
        <begin position="4"/>
        <end position="37"/>
    </location>
</feature>
<dbReference type="KEGG" id="ima:PO878_18430"/>
<organism evidence="2 3">
    <name type="scientific">Iamia majanohamensis</name>
    <dbReference type="NCBI Taxonomy" id="467976"/>
    <lineage>
        <taxon>Bacteria</taxon>
        <taxon>Bacillati</taxon>
        <taxon>Actinomycetota</taxon>
        <taxon>Acidimicrobiia</taxon>
        <taxon>Acidimicrobiales</taxon>
        <taxon>Iamiaceae</taxon>
        <taxon>Iamia</taxon>
    </lineage>
</organism>
<dbReference type="NCBIfam" id="TIGR03988">
    <property type="entry name" value="antisig_RsrA"/>
    <property type="match status" value="1"/>
</dbReference>
<evidence type="ECO:0000313" key="2">
    <source>
        <dbReference type="EMBL" id="WCO66479.1"/>
    </source>
</evidence>
<protein>
    <submittedName>
        <fullName evidence="2">Mycothiol system anti-sigma-R factor</fullName>
    </submittedName>
</protein>
<gene>
    <name evidence="2" type="primary">rsrA</name>
    <name evidence="2" type="ORF">PO878_18430</name>
</gene>
<dbReference type="AlphaFoldDB" id="A0AAE9Y8V5"/>
<reference evidence="2" key="1">
    <citation type="submission" date="2023-01" db="EMBL/GenBank/DDBJ databases">
        <title>The diversity of Class Acidimicrobiia in South China Sea sediment environments and the proposal of Iamia marina sp. nov., a novel species of the genus Iamia.</title>
        <authorList>
            <person name="He Y."/>
            <person name="Tian X."/>
        </authorList>
    </citation>
    <scope>NUCLEOTIDE SEQUENCE</scope>
    <source>
        <strain evidence="2">DSM 19957</strain>
    </source>
</reference>
<accession>A0AAE9Y8V5</accession>
<proteinExistence type="predicted"/>
<dbReference type="Proteomes" id="UP001216390">
    <property type="component" value="Chromosome"/>
</dbReference>
<dbReference type="RefSeq" id="WP_272736002.1">
    <property type="nucleotide sequence ID" value="NZ_CP116942.1"/>
</dbReference>
<dbReference type="Pfam" id="PF13490">
    <property type="entry name" value="zf-HC2"/>
    <property type="match status" value="1"/>
</dbReference>